<organism evidence="2 3">
    <name type="scientific">Roseisolibacter agri</name>
    <dbReference type="NCBI Taxonomy" id="2014610"/>
    <lineage>
        <taxon>Bacteria</taxon>
        <taxon>Pseudomonadati</taxon>
        <taxon>Gemmatimonadota</taxon>
        <taxon>Gemmatimonadia</taxon>
        <taxon>Gemmatimonadales</taxon>
        <taxon>Gemmatimonadaceae</taxon>
        <taxon>Roseisolibacter</taxon>
    </lineage>
</organism>
<protein>
    <submittedName>
        <fullName evidence="2">Uncharacterized protein</fullName>
    </submittedName>
</protein>
<dbReference type="AlphaFoldDB" id="A0AA37Q630"/>
<name>A0AA37Q630_9BACT</name>
<evidence type="ECO:0000313" key="2">
    <source>
        <dbReference type="EMBL" id="GLC25357.1"/>
    </source>
</evidence>
<dbReference type="EMBL" id="BRXS01000003">
    <property type="protein sequence ID" value="GLC25357.1"/>
    <property type="molecule type" value="Genomic_DNA"/>
</dbReference>
<keyword evidence="3" id="KW-1185">Reference proteome</keyword>
<reference evidence="2" key="1">
    <citation type="submission" date="2022-08" db="EMBL/GenBank/DDBJ databases">
        <title>Draft genome sequencing of Roseisolibacter agri AW1220.</title>
        <authorList>
            <person name="Tobiishi Y."/>
            <person name="Tonouchi A."/>
        </authorList>
    </citation>
    <scope>NUCLEOTIDE SEQUENCE</scope>
    <source>
        <strain evidence="2">AW1220</strain>
    </source>
</reference>
<gene>
    <name evidence="2" type="ORF">rosag_18700</name>
</gene>
<sequence>MTDTAEEGTAEDEAAEGGTACNDTAETLGRPSAVQPRSVPAGSAGAPDEVTPISPTRNGGTLVPIRPPVAGRKCQTAASAE</sequence>
<evidence type="ECO:0000256" key="1">
    <source>
        <dbReference type="SAM" id="MobiDB-lite"/>
    </source>
</evidence>
<comment type="caution">
    <text evidence="2">The sequence shown here is derived from an EMBL/GenBank/DDBJ whole genome shotgun (WGS) entry which is preliminary data.</text>
</comment>
<feature type="compositionally biased region" description="Acidic residues" evidence="1">
    <location>
        <begin position="1"/>
        <end position="15"/>
    </location>
</feature>
<evidence type="ECO:0000313" key="3">
    <source>
        <dbReference type="Proteomes" id="UP001161325"/>
    </source>
</evidence>
<accession>A0AA37Q630</accession>
<proteinExistence type="predicted"/>
<dbReference type="Proteomes" id="UP001161325">
    <property type="component" value="Unassembled WGS sequence"/>
</dbReference>
<feature type="region of interest" description="Disordered" evidence="1">
    <location>
        <begin position="1"/>
        <end position="81"/>
    </location>
</feature>